<feature type="domain" description="BON" evidence="1">
    <location>
        <begin position="92"/>
        <end position="160"/>
    </location>
</feature>
<dbReference type="InterPro" id="IPR014004">
    <property type="entry name" value="Transpt-assoc_nodulatn_dom_bac"/>
</dbReference>
<evidence type="ECO:0000259" key="1">
    <source>
        <dbReference type="PROSITE" id="PS50914"/>
    </source>
</evidence>
<dbReference type="Proteomes" id="UP001500279">
    <property type="component" value="Unassembled WGS sequence"/>
</dbReference>
<dbReference type="RefSeq" id="WP_141288761.1">
    <property type="nucleotide sequence ID" value="NZ_BAAAEW010000004.1"/>
</dbReference>
<keyword evidence="3" id="KW-1185">Reference proteome</keyword>
<dbReference type="Gene3D" id="3.30.1340.30">
    <property type="match status" value="1"/>
</dbReference>
<proteinExistence type="predicted"/>
<comment type="caution">
    <text evidence="2">The sequence shown here is derived from an EMBL/GenBank/DDBJ whole genome shotgun (WGS) entry which is preliminary data.</text>
</comment>
<dbReference type="PANTHER" id="PTHR34606:SF15">
    <property type="entry name" value="BON DOMAIN-CONTAINING PROTEIN"/>
    <property type="match status" value="1"/>
</dbReference>
<evidence type="ECO:0000313" key="2">
    <source>
        <dbReference type="EMBL" id="GAA0744373.1"/>
    </source>
</evidence>
<dbReference type="PROSITE" id="PS50914">
    <property type="entry name" value="BON"/>
    <property type="match status" value="1"/>
</dbReference>
<evidence type="ECO:0000313" key="3">
    <source>
        <dbReference type="Proteomes" id="UP001500279"/>
    </source>
</evidence>
<dbReference type="Pfam" id="PF04972">
    <property type="entry name" value="BON"/>
    <property type="match status" value="1"/>
</dbReference>
<protein>
    <recommendedName>
        <fullName evidence="1">BON domain-containing protein</fullName>
    </recommendedName>
</protein>
<dbReference type="InterPro" id="IPR007055">
    <property type="entry name" value="BON_dom"/>
</dbReference>
<gene>
    <name evidence="2" type="ORF">GCM10009107_09780</name>
</gene>
<dbReference type="SMART" id="SM00749">
    <property type="entry name" value="BON"/>
    <property type="match status" value="1"/>
</dbReference>
<name>A0ABN1JQ20_9BURK</name>
<reference evidence="2 3" key="1">
    <citation type="journal article" date="2019" name="Int. J. Syst. Evol. Microbiol.">
        <title>The Global Catalogue of Microorganisms (GCM) 10K type strain sequencing project: providing services to taxonomists for standard genome sequencing and annotation.</title>
        <authorList>
            <consortium name="The Broad Institute Genomics Platform"/>
            <consortium name="The Broad Institute Genome Sequencing Center for Infectious Disease"/>
            <person name="Wu L."/>
            <person name="Ma J."/>
        </authorList>
    </citation>
    <scope>NUCLEOTIDE SEQUENCE [LARGE SCALE GENOMIC DNA]</scope>
    <source>
        <strain evidence="2 3">JCM 15503</strain>
    </source>
</reference>
<sequence>MTTDHFPPLGRMTALTAIVAAAVLGACDRSEDSRTAGQRLDAAVAKVEQKSDEAQAKMRQDTAEFKADAKQAGAELKADAKQAGAEAKGAVGDATITASINAELAKDKELSALRINVDTVNGRVALHGTAPTDSARERATRLAMGVDGVQSVDNQLAVKNG</sequence>
<dbReference type="EMBL" id="BAAAEW010000004">
    <property type="protein sequence ID" value="GAA0744373.1"/>
    <property type="molecule type" value="Genomic_DNA"/>
</dbReference>
<accession>A0ABN1JQ20</accession>
<dbReference type="PANTHER" id="PTHR34606">
    <property type="entry name" value="BON DOMAIN-CONTAINING PROTEIN"/>
    <property type="match status" value="1"/>
</dbReference>
<organism evidence="2 3">
    <name type="scientific">Ideonella azotifigens</name>
    <dbReference type="NCBI Taxonomy" id="513160"/>
    <lineage>
        <taxon>Bacteria</taxon>
        <taxon>Pseudomonadati</taxon>
        <taxon>Pseudomonadota</taxon>
        <taxon>Betaproteobacteria</taxon>
        <taxon>Burkholderiales</taxon>
        <taxon>Sphaerotilaceae</taxon>
        <taxon>Ideonella</taxon>
    </lineage>
</organism>
<dbReference type="InterPro" id="IPR051686">
    <property type="entry name" value="Lipoprotein_DolP"/>
</dbReference>